<proteinExistence type="predicted"/>
<organism evidence="1 2">
    <name type="scientific">Legionella cardiaca</name>
    <dbReference type="NCBI Taxonomy" id="1071983"/>
    <lineage>
        <taxon>Bacteria</taxon>
        <taxon>Pseudomonadati</taxon>
        <taxon>Pseudomonadota</taxon>
        <taxon>Gammaproteobacteria</taxon>
        <taxon>Legionellales</taxon>
        <taxon>Legionellaceae</taxon>
        <taxon>Legionella</taxon>
    </lineage>
</organism>
<dbReference type="Proteomes" id="UP001222087">
    <property type="component" value="Chromosome"/>
</dbReference>
<dbReference type="EMBL" id="CP119078">
    <property type="protein sequence ID" value="WED42544.1"/>
    <property type="molecule type" value="Genomic_DNA"/>
</dbReference>
<sequence length="160" mass="18886">MKDIIFTQEDANIIFPQFSEIIQRVNKLLNEIPTFDPDNRWHQHYIKWQWDNCVTEHALLLKKISEKFPNSSLTKALQEKKQNCCKTIRDYLELAEKKVNEALTLRRQSLSQQAAMTPVIALPSSPLPKPFWNSELDYQPEPPPLLSATELYEYRQFYCD</sequence>
<reference evidence="1 2" key="1">
    <citation type="submission" date="2023-02" db="EMBL/GenBank/DDBJ databases">
        <title>Genome Sequence of L. cardiaca H63T.</title>
        <authorList>
            <person name="Lopez A.E."/>
            <person name="Cianciotto N.P."/>
        </authorList>
    </citation>
    <scope>NUCLEOTIDE SEQUENCE [LARGE SCALE GENOMIC DNA]</scope>
    <source>
        <strain evidence="1 2">H63</strain>
    </source>
</reference>
<evidence type="ECO:0000313" key="2">
    <source>
        <dbReference type="Proteomes" id="UP001222087"/>
    </source>
</evidence>
<gene>
    <name evidence="1" type="ORF">PXX05_11580</name>
</gene>
<name>A0ABY8APB0_9GAMM</name>
<keyword evidence="2" id="KW-1185">Reference proteome</keyword>
<dbReference type="RefSeq" id="WP_275088366.1">
    <property type="nucleotide sequence ID" value="NZ_CP119078.1"/>
</dbReference>
<protein>
    <submittedName>
        <fullName evidence="1">Uncharacterized protein</fullName>
    </submittedName>
</protein>
<accession>A0ABY8APB0</accession>
<evidence type="ECO:0000313" key="1">
    <source>
        <dbReference type="EMBL" id="WED42544.1"/>
    </source>
</evidence>